<dbReference type="STRING" id="930992.A0A0C9ZBJ1"/>
<dbReference type="InterPro" id="IPR058525">
    <property type="entry name" value="DUF8212"/>
</dbReference>
<evidence type="ECO:0000313" key="4">
    <source>
        <dbReference type="EMBL" id="KIK34890.1"/>
    </source>
</evidence>
<dbReference type="AlphaFoldDB" id="A0A0C9ZBJ1"/>
<dbReference type="Pfam" id="PF26640">
    <property type="entry name" value="DUF8212"/>
    <property type="match status" value="1"/>
</dbReference>
<evidence type="ECO:0000256" key="1">
    <source>
        <dbReference type="SAM" id="MobiDB-lite"/>
    </source>
</evidence>
<dbReference type="Pfam" id="PF06985">
    <property type="entry name" value="HET"/>
    <property type="match status" value="1"/>
</dbReference>
<feature type="compositionally biased region" description="Low complexity" evidence="1">
    <location>
        <begin position="544"/>
        <end position="574"/>
    </location>
</feature>
<feature type="region of interest" description="Disordered" evidence="1">
    <location>
        <begin position="544"/>
        <end position="580"/>
    </location>
</feature>
<feature type="domain" description="Heterokaryon incompatibility" evidence="2">
    <location>
        <begin position="51"/>
        <end position="161"/>
    </location>
</feature>
<dbReference type="PANTHER" id="PTHR10622:SF10">
    <property type="entry name" value="HET DOMAIN-CONTAINING PROTEIN"/>
    <property type="match status" value="1"/>
</dbReference>
<accession>A0A0C9ZBJ1</accession>
<dbReference type="HOGENOM" id="CLU_412871_0_0_1"/>
<dbReference type="InParanoid" id="A0A0C9ZBJ1"/>
<evidence type="ECO:0008006" key="6">
    <source>
        <dbReference type="Google" id="ProtNLM"/>
    </source>
</evidence>
<dbReference type="OrthoDB" id="2727312at2759"/>
<keyword evidence="5" id="KW-1185">Reference proteome</keyword>
<reference evidence="5" key="2">
    <citation type="submission" date="2015-01" db="EMBL/GenBank/DDBJ databases">
        <title>Evolutionary Origins and Diversification of the Mycorrhizal Mutualists.</title>
        <authorList>
            <consortium name="DOE Joint Genome Institute"/>
            <consortium name="Mycorrhizal Genomics Consortium"/>
            <person name="Kohler A."/>
            <person name="Kuo A."/>
            <person name="Nagy L.G."/>
            <person name="Floudas D."/>
            <person name="Copeland A."/>
            <person name="Barry K.W."/>
            <person name="Cichocki N."/>
            <person name="Veneault-Fourrey C."/>
            <person name="LaButti K."/>
            <person name="Lindquist E.A."/>
            <person name="Lipzen A."/>
            <person name="Lundell T."/>
            <person name="Morin E."/>
            <person name="Murat C."/>
            <person name="Riley R."/>
            <person name="Ohm R."/>
            <person name="Sun H."/>
            <person name="Tunlid A."/>
            <person name="Henrissat B."/>
            <person name="Grigoriev I.V."/>
            <person name="Hibbett D.S."/>
            <person name="Martin F."/>
        </authorList>
    </citation>
    <scope>NUCLEOTIDE SEQUENCE [LARGE SCALE GENOMIC DNA]</scope>
    <source>
        <strain evidence="5">UH-Slu-Lm8-n1</strain>
    </source>
</reference>
<evidence type="ECO:0000259" key="3">
    <source>
        <dbReference type="Pfam" id="PF26640"/>
    </source>
</evidence>
<dbReference type="EMBL" id="KN835690">
    <property type="protein sequence ID" value="KIK34890.1"/>
    <property type="molecule type" value="Genomic_DNA"/>
</dbReference>
<proteinExistence type="predicted"/>
<sequence>MFFSTTGGPFVVPYQSSFVLFVHYHPPGGQTMRLLHTKKLTLETPTGVRPYAILSHRWLADCEEISFQDLQHTQVPPGEGSHDNYAEPTFPSNIQTKQGFAKFREACKHASRAGLEYIWIDTCCIDKTSSAELSEAINSMFAWYQDSAVCYVYLHDVGDDGNLQSALETADWFQRGWTLQELIAPDNVYFFNKDWIKIGSKATFAPILNKITRIRQDILLGNPCKPSIAEKMSWAAGRKTQKIEDRAYSLMGLFGIHMPIIYGEGVKAFRRLQLEIMKSSDDQTIFAWHDSLAHPNSVRNRGLLASSPDVFSWTSPVVTIDHSHFINSLLRIAGRSSPFRDLPRGYSILNDGIHITLPMKRVGDGWLAVLRCKREDQEFPYGIYLKERPGCDDFLRTSPTKLQTLESADLYGLAPRTIRIVVDHHILPTINRRHFFTFQSTDPVWEHCGYYVCPKPGDRHDVDQGGGYQVLDPDTRIELSDNVQCGCVYSQGPRGEVTVLLIGIEHHRPWIHLLTNADLYRYVKLRDFGIEPNLADLLSPLVVSPPTSPQSDSTSPLALSSPRSLSLSTTSSGTNNHIFPRRHSTAPYAAQLRGGGTGCPVCSIIQNYSIDMNDIKNRRIDFVIETMSDKQIEVDIRKGQVRVSEAALEVDYIITVAVAVPELEF</sequence>
<dbReference type="InterPro" id="IPR010730">
    <property type="entry name" value="HET"/>
</dbReference>
<evidence type="ECO:0000259" key="2">
    <source>
        <dbReference type="Pfam" id="PF06985"/>
    </source>
</evidence>
<evidence type="ECO:0000313" key="5">
    <source>
        <dbReference type="Proteomes" id="UP000054485"/>
    </source>
</evidence>
<dbReference type="Proteomes" id="UP000054485">
    <property type="component" value="Unassembled WGS sequence"/>
</dbReference>
<dbReference type="PANTHER" id="PTHR10622">
    <property type="entry name" value="HET DOMAIN-CONTAINING PROTEIN"/>
    <property type="match status" value="1"/>
</dbReference>
<reference evidence="4 5" key="1">
    <citation type="submission" date="2014-04" db="EMBL/GenBank/DDBJ databases">
        <authorList>
            <consortium name="DOE Joint Genome Institute"/>
            <person name="Kuo A."/>
            <person name="Ruytinx J."/>
            <person name="Rineau F."/>
            <person name="Colpaert J."/>
            <person name="Kohler A."/>
            <person name="Nagy L.G."/>
            <person name="Floudas D."/>
            <person name="Copeland A."/>
            <person name="Barry K.W."/>
            <person name="Cichocki N."/>
            <person name="Veneault-Fourrey C."/>
            <person name="LaButti K."/>
            <person name="Lindquist E.A."/>
            <person name="Lipzen A."/>
            <person name="Lundell T."/>
            <person name="Morin E."/>
            <person name="Murat C."/>
            <person name="Sun H."/>
            <person name="Tunlid A."/>
            <person name="Henrissat B."/>
            <person name="Grigoriev I.V."/>
            <person name="Hibbett D.S."/>
            <person name="Martin F."/>
            <person name="Nordberg H.P."/>
            <person name="Cantor M.N."/>
            <person name="Hua S.X."/>
        </authorList>
    </citation>
    <scope>NUCLEOTIDE SEQUENCE [LARGE SCALE GENOMIC DNA]</scope>
    <source>
        <strain evidence="4 5">UH-Slu-Lm8-n1</strain>
    </source>
</reference>
<feature type="domain" description="DUF8212" evidence="3">
    <location>
        <begin position="267"/>
        <end position="299"/>
    </location>
</feature>
<organism evidence="4 5">
    <name type="scientific">Suillus luteus UH-Slu-Lm8-n1</name>
    <dbReference type="NCBI Taxonomy" id="930992"/>
    <lineage>
        <taxon>Eukaryota</taxon>
        <taxon>Fungi</taxon>
        <taxon>Dikarya</taxon>
        <taxon>Basidiomycota</taxon>
        <taxon>Agaricomycotina</taxon>
        <taxon>Agaricomycetes</taxon>
        <taxon>Agaricomycetidae</taxon>
        <taxon>Boletales</taxon>
        <taxon>Suillineae</taxon>
        <taxon>Suillaceae</taxon>
        <taxon>Suillus</taxon>
    </lineage>
</organism>
<protein>
    <recommendedName>
        <fullName evidence="6">Heterokaryon incompatibility domain-containing protein</fullName>
    </recommendedName>
</protein>
<gene>
    <name evidence="4" type="ORF">CY34DRAFT_17407</name>
</gene>
<name>A0A0C9ZBJ1_9AGAM</name>